<keyword evidence="4" id="KW-0805">Transcription regulation</keyword>
<dbReference type="InterPro" id="IPR027417">
    <property type="entry name" value="P-loop_NTPase"/>
</dbReference>
<dbReference type="PROSITE" id="PS50045">
    <property type="entry name" value="SIGMA54_INTERACT_4"/>
    <property type="match status" value="1"/>
</dbReference>
<dbReference type="FunFam" id="3.40.50.2300:FF:000018">
    <property type="entry name" value="DNA-binding transcriptional regulator NtrC"/>
    <property type="match status" value="1"/>
</dbReference>
<comment type="caution">
    <text evidence="9">The sequence shown here is derived from an EMBL/GenBank/DDBJ whole genome shotgun (WGS) entry which is preliminary data.</text>
</comment>
<dbReference type="EMBL" id="VGIR01000045">
    <property type="protein sequence ID" value="MBM3331826.1"/>
    <property type="molecule type" value="Genomic_DNA"/>
</dbReference>
<dbReference type="Pfam" id="PF25601">
    <property type="entry name" value="AAA_lid_14"/>
    <property type="match status" value="1"/>
</dbReference>
<dbReference type="Pfam" id="PF00158">
    <property type="entry name" value="Sigma54_activat"/>
    <property type="match status" value="1"/>
</dbReference>
<keyword evidence="2" id="KW-0547">Nucleotide-binding</keyword>
<evidence type="ECO:0000256" key="5">
    <source>
        <dbReference type="ARBA" id="ARBA00023163"/>
    </source>
</evidence>
<dbReference type="InterPro" id="IPR001789">
    <property type="entry name" value="Sig_transdc_resp-reg_receiver"/>
</dbReference>
<protein>
    <submittedName>
        <fullName evidence="9">Sigma-54-dependent Fis family transcriptional regulator</fullName>
    </submittedName>
</protein>
<dbReference type="InterPro" id="IPR002078">
    <property type="entry name" value="Sigma_54_int"/>
</dbReference>
<dbReference type="Gene3D" id="3.40.50.300">
    <property type="entry name" value="P-loop containing nucleotide triphosphate hydrolases"/>
    <property type="match status" value="1"/>
</dbReference>
<dbReference type="PRINTS" id="PR01590">
    <property type="entry name" value="HTHFIS"/>
</dbReference>
<evidence type="ECO:0000256" key="3">
    <source>
        <dbReference type="ARBA" id="ARBA00022840"/>
    </source>
</evidence>
<dbReference type="SUPFAM" id="SSF52172">
    <property type="entry name" value="CheY-like"/>
    <property type="match status" value="1"/>
</dbReference>
<dbReference type="Pfam" id="PF02954">
    <property type="entry name" value="HTH_8"/>
    <property type="match status" value="1"/>
</dbReference>
<dbReference type="SUPFAM" id="SSF52540">
    <property type="entry name" value="P-loop containing nucleoside triphosphate hydrolases"/>
    <property type="match status" value="1"/>
</dbReference>
<dbReference type="InterPro" id="IPR025943">
    <property type="entry name" value="Sigma_54_int_dom_ATP-bd_2"/>
</dbReference>
<dbReference type="GO" id="GO:0006355">
    <property type="term" value="P:regulation of DNA-templated transcription"/>
    <property type="evidence" value="ECO:0007669"/>
    <property type="project" value="InterPro"/>
</dbReference>
<feature type="domain" description="Sigma-54 factor interaction" evidence="7">
    <location>
        <begin position="140"/>
        <end position="370"/>
    </location>
</feature>
<dbReference type="InterPro" id="IPR058031">
    <property type="entry name" value="AAA_lid_NorR"/>
</dbReference>
<evidence type="ECO:0000313" key="9">
    <source>
        <dbReference type="EMBL" id="MBM3331826.1"/>
    </source>
</evidence>
<dbReference type="InterPro" id="IPR003593">
    <property type="entry name" value="AAA+_ATPase"/>
</dbReference>
<evidence type="ECO:0000256" key="6">
    <source>
        <dbReference type="PROSITE-ProRule" id="PRU00169"/>
    </source>
</evidence>
<keyword evidence="1 6" id="KW-0597">Phosphoprotein</keyword>
<dbReference type="GO" id="GO:0043565">
    <property type="term" value="F:sequence-specific DNA binding"/>
    <property type="evidence" value="ECO:0007669"/>
    <property type="project" value="InterPro"/>
</dbReference>
<evidence type="ECO:0000256" key="4">
    <source>
        <dbReference type="ARBA" id="ARBA00023015"/>
    </source>
</evidence>
<organism evidence="9 10">
    <name type="scientific">candidate division WOR-3 bacterium</name>
    <dbReference type="NCBI Taxonomy" id="2052148"/>
    <lineage>
        <taxon>Bacteria</taxon>
        <taxon>Bacteria division WOR-3</taxon>
    </lineage>
</organism>
<dbReference type="GO" id="GO:0005524">
    <property type="term" value="F:ATP binding"/>
    <property type="evidence" value="ECO:0007669"/>
    <property type="project" value="UniProtKB-KW"/>
</dbReference>
<dbReference type="SMART" id="SM00382">
    <property type="entry name" value="AAA"/>
    <property type="match status" value="1"/>
</dbReference>
<dbReference type="PANTHER" id="PTHR32071">
    <property type="entry name" value="TRANSCRIPTIONAL REGULATORY PROTEIN"/>
    <property type="match status" value="1"/>
</dbReference>
<dbReference type="FunFam" id="3.40.50.300:FF:000006">
    <property type="entry name" value="DNA-binding transcriptional regulator NtrC"/>
    <property type="match status" value="1"/>
</dbReference>
<keyword evidence="5" id="KW-0804">Transcription</keyword>
<dbReference type="PROSITE" id="PS50110">
    <property type="entry name" value="RESPONSE_REGULATORY"/>
    <property type="match status" value="1"/>
</dbReference>
<name>A0A938BQ52_UNCW3</name>
<proteinExistence type="predicted"/>
<sequence>MTERVLVVDDEARHRDIMADILSEAGMEVLQAGEGEEAIRLAGENELNLVLLDLKLPDMDGTQVLEAILKRKPSLPVVMISGQGSIQDAVKATKLGAYDFLEKPAEREKILLAARNALERDRMRRELAGLREESLRRYQMVGSSPAMLATFQKIDEIAPTRAPVLVTGESGGGKELVARAIHAKSGRAAHAFVKLNCAAIPETLIESELFGYEKGAFTGALTQKKGKLETADGGTLLLDEVGDLSLSSQAKLLRFLQESEFERLGATTTMRVDVRVISATNKNLRQEIEEKRFREDLYFRLNVIHIHVPPLRERKDDIPSLADHFLGQQCEENGVPKKQLTPEAVEFLKSADWAHNNARELENLMKRAAILVKAQDITPRDLVPLMEPASYRPGTRSEFAGLGHDPNRGRLGHVPAGAGPVSLREARDEFEREFIRASLARNDWDKTKTAEQLGIERTHLHRKLKDLGISE</sequence>
<keyword evidence="3" id="KW-0067">ATP-binding</keyword>
<dbReference type="InterPro" id="IPR011006">
    <property type="entry name" value="CheY-like_superfamily"/>
</dbReference>
<feature type="domain" description="Response regulatory" evidence="8">
    <location>
        <begin position="4"/>
        <end position="118"/>
    </location>
</feature>
<dbReference type="GO" id="GO:0000160">
    <property type="term" value="P:phosphorelay signal transduction system"/>
    <property type="evidence" value="ECO:0007669"/>
    <property type="project" value="InterPro"/>
</dbReference>
<evidence type="ECO:0000259" key="7">
    <source>
        <dbReference type="PROSITE" id="PS50045"/>
    </source>
</evidence>
<dbReference type="Proteomes" id="UP000779900">
    <property type="component" value="Unassembled WGS sequence"/>
</dbReference>
<gene>
    <name evidence="9" type="ORF">FJY68_08255</name>
</gene>
<evidence type="ECO:0000259" key="8">
    <source>
        <dbReference type="PROSITE" id="PS50110"/>
    </source>
</evidence>
<evidence type="ECO:0000313" key="10">
    <source>
        <dbReference type="Proteomes" id="UP000779900"/>
    </source>
</evidence>
<dbReference type="AlphaFoldDB" id="A0A938BQ52"/>
<dbReference type="InterPro" id="IPR002197">
    <property type="entry name" value="HTH_Fis"/>
</dbReference>
<dbReference type="CDD" id="cd00009">
    <property type="entry name" value="AAA"/>
    <property type="match status" value="1"/>
</dbReference>
<dbReference type="Gene3D" id="1.10.10.60">
    <property type="entry name" value="Homeodomain-like"/>
    <property type="match status" value="1"/>
</dbReference>
<dbReference type="Gene3D" id="1.10.8.60">
    <property type="match status" value="1"/>
</dbReference>
<dbReference type="Gene3D" id="3.40.50.2300">
    <property type="match status" value="1"/>
</dbReference>
<dbReference type="Pfam" id="PF00072">
    <property type="entry name" value="Response_reg"/>
    <property type="match status" value="1"/>
</dbReference>
<accession>A0A938BQ52</accession>
<dbReference type="PROSITE" id="PS00676">
    <property type="entry name" value="SIGMA54_INTERACT_2"/>
    <property type="match status" value="1"/>
</dbReference>
<reference evidence="9" key="1">
    <citation type="submission" date="2019-03" db="EMBL/GenBank/DDBJ databases">
        <title>Lake Tanganyika Metagenome-Assembled Genomes (MAGs).</title>
        <authorList>
            <person name="Tran P."/>
        </authorList>
    </citation>
    <scope>NUCLEOTIDE SEQUENCE</scope>
    <source>
        <strain evidence="9">K_DeepCast_150m_m2_040</strain>
    </source>
</reference>
<evidence type="ECO:0000256" key="1">
    <source>
        <dbReference type="ARBA" id="ARBA00022553"/>
    </source>
</evidence>
<dbReference type="InterPro" id="IPR009057">
    <property type="entry name" value="Homeodomain-like_sf"/>
</dbReference>
<dbReference type="PANTHER" id="PTHR32071:SF17">
    <property type="entry name" value="TRANSCRIPTIONAL REGULATOR (NTRC FAMILY)"/>
    <property type="match status" value="1"/>
</dbReference>
<dbReference type="SMART" id="SM00448">
    <property type="entry name" value="REC"/>
    <property type="match status" value="1"/>
</dbReference>
<dbReference type="SUPFAM" id="SSF46689">
    <property type="entry name" value="Homeodomain-like"/>
    <property type="match status" value="1"/>
</dbReference>
<feature type="modified residue" description="4-aspartylphosphate" evidence="6">
    <location>
        <position position="53"/>
    </location>
</feature>
<evidence type="ECO:0000256" key="2">
    <source>
        <dbReference type="ARBA" id="ARBA00022741"/>
    </source>
</evidence>